<reference evidence="3 4" key="1">
    <citation type="submission" date="2017-09" db="EMBL/GenBank/DDBJ databases">
        <title>Streptomyces genome completion.</title>
        <authorList>
            <person name="Lee N."/>
            <person name="Cho B.-K."/>
        </authorList>
    </citation>
    <scope>NUCLEOTIDE SEQUENCE [LARGE SCALE GENOMIC DNA]</scope>
    <source>
        <strain evidence="3 4">ATCC 14899</strain>
    </source>
</reference>
<gene>
    <name evidence="3" type="ORF">CP978_31920</name>
</gene>
<dbReference type="Proteomes" id="UP000325763">
    <property type="component" value="Chromosome"/>
</dbReference>
<dbReference type="InterPro" id="IPR005625">
    <property type="entry name" value="PepSY-ass_TM"/>
</dbReference>
<feature type="transmembrane region" description="Helical" evidence="2">
    <location>
        <begin position="392"/>
        <end position="419"/>
    </location>
</feature>
<feature type="compositionally biased region" description="Basic and acidic residues" evidence="1">
    <location>
        <begin position="10"/>
        <end position="36"/>
    </location>
</feature>
<sequence>MVDGHTPRAATDRSAGDHEVNAPETDRASAEPDRAEGTGTLSGGHRPRVSWSGLRPLLLRLHFYAGIVISPFLLVAAVTGLLYTATPQIEAVVYRHELRVTPHGEPDPLSVQVAAARKAVPEGTLLSVTPALGRTDSTRVVFDEPGLPDNFTQTAFVNPYTSEVLGQERTFARWWLPVRSWVDGLHRHLHLGEFGRNYSEIAASWLWVEVLAGLALWLTAPRSRQRLRRVFVPRSGAKGRRRTMSWHATAGMWTSVGLLGLSATGMTWSVHAGASIGTIQSALAGPTPAVSTTLPEHTTEARSGTGAGQTKDVGIDAVVASAHAAGLNGVLDVKPPNKAGTTYLVEENTRSWPERHDSVAVDPATGKITDRANWADYPLLAKMTSWGIDAHMGLLFGLANQIVLALLAIALIGMILWGYRMWWLRRPTRGEGFALGRAPVRGAWRRLPGWFLAPAVLLIAVIGYYIPLFGLPLLGFLVIDLIVGARRRSRTGHTEVAA</sequence>
<dbReference type="EMBL" id="CP023747">
    <property type="protein sequence ID" value="QEV42532.1"/>
    <property type="molecule type" value="Genomic_DNA"/>
</dbReference>
<evidence type="ECO:0000313" key="4">
    <source>
        <dbReference type="Proteomes" id="UP000325763"/>
    </source>
</evidence>
<dbReference type="PANTHER" id="PTHR34219:SF1">
    <property type="entry name" value="PEPSY DOMAIN-CONTAINING PROTEIN"/>
    <property type="match status" value="1"/>
</dbReference>
<evidence type="ECO:0000313" key="3">
    <source>
        <dbReference type="EMBL" id="QEV42532.1"/>
    </source>
</evidence>
<dbReference type="RefSeq" id="WP_079162424.1">
    <property type="nucleotide sequence ID" value="NZ_CP009313.1"/>
</dbReference>
<accession>A0A5P2WCM9</accession>
<keyword evidence="2" id="KW-1133">Transmembrane helix</keyword>
<feature type="transmembrane region" description="Helical" evidence="2">
    <location>
        <begin position="201"/>
        <end position="220"/>
    </location>
</feature>
<protein>
    <submittedName>
        <fullName evidence="3">PepSY domain-containing protein</fullName>
    </submittedName>
</protein>
<dbReference type="KEGG" id="snq:CP978_31920"/>
<feature type="region of interest" description="Disordered" evidence="1">
    <location>
        <begin position="287"/>
        <end position="309"/>
    </location>
</feature>
<name>A0A5P2WCM9_9ACTN</name>
<dbReference type="PANTHER" id="PTHR34219">
    <property type="entry name" value="IRON-REGULATED INNER MEMBRANE PROTEIN-RELATED"/>
    <property type="match status" value="1"/>
</dbReference>
<dbReference type="OrthoDB" id="9791166at2"/>
<feature type="transmembrane region" description="Helical" evidence="2">
    <location>
        <begin position="61"/>
        <end position="83"/>
    </location>
</feature>
<dbReference type="AlphaFoldDB" id="A0A5P2WCM9"/>
<evidence type="ECO:0000256" key="2">
    <source>
        <dbReference type="SAM" id="Phobius"/>
    </source>
</evidence>
<keyword evidence="2" id="KW-0472">Membrane</keyword>
<proteinExistence type="predicted"/>
<evidence type="ECO:0000256" key="1">
    <source>
        <dbReference type="SAM" id="MobiDB-lite"/>
    </source>
</evidence>
<feature type="region of interest" description="Disordered" evidence="1">
    <location>
        <begin position="1"/>
        <end position="46"/>
    </location>
</feature>
<organism evidence="3 4">
    <name type="scientific">Streptomyces nodosus</name>
    <dbReference type="NCBI Taxonomy" id="40318"/>
    <lineage>
        <taxon>Bacteria</taxon>
        <taxon>Bacillati</taxon>
        <taxon>Actinomycetota</taxon>
        <taxon>Actinomycetes</taxon>
        <taxon>Kitasatosporales</taxon>
        <taxon>Streptomycetaceae</taxon>
        <taxon>Streptomyces</taxon>
    </lineage>
</organism>
<dbReference type="Pfam" id="PF03929">
    <property type="entry name" value="PepSY_TM"/>
    <property type="match status" value="1"/>
</dbReference>
<feature type="transmembrane region" description="Helical" evidence="2">
    <location>
        <begin position="450"/>
        <end position="483"/>
    </location>
</feature>
<keyword evidence="2" id="KW-0812">Transmembrane</keyword>